<evidence type="ECO:0000313" key="1">
    <source>
        <dbReference type="EMBL" id="EDX73964.1"/>
    </source>
</evidence>
<organism evidence="1 2">
    <name type="scientific">Coleofasciculus chthonoplastes PCC 7420</name>
    <dbReference type="NCBI Taxonomy" id="118168"/>
    <lineage>
        <taxon>Bacteria</taxon>
        <taxon>Bacillati</taxon>
        <taxon>Cyanobacteriota</taxon>
        <taxon>Cyanophyceae</taxon>
        <taxon>Coleofasciculales</taxon>
        <taxon>Coleofasciculaceae</taxon>
        <taxon>Coleofasciculus</taxon>
    </lineage>
</organism>
<dbReference type="EMBL" id="DS989855">
    <property type="protein sequence ID" value="EDX73964.1"/>
    <property type="molecule type" value="Genomic_DNA"/>
</dbReference>
<dbReference type="AlphaFoldDB" id="B4VVY4"/>
<gene>
    <name evidence="1" type="ORF">MC7420_5844</name>
</gene>
<proteinExistence type="predicted"/>
<sequence>MEPDHQARIAQIPNSVSQFEESAEDKAYSYFALTPPKIES</sequence>
<evidence type="ECO:0000313" key="2">
    <source>
        <dbReference type="Proteomes" id="UP000003835"/>
    </source>
</evidence>
<name>B4VVY4_9CYAN</name>
<reference evidence="1 2" key="1">
    <citation type="submission" date="2008-07" db="EMBL/GenBank/DDBJ databases">
        <authorList>
            <person name="Tandeau de Marsac N."/>
            <person name="Ferriera S."/>
            <person name="Johnson J."/>
            <person name="Kravitz S."/>
            <person name="Beeson K."/>
            <person name="Sutton G."/>
            <person name="Rogers Y.-H."/>
            <person name="Friedman R."/>
            <person name="Frazier M."/>
            <person name="Venter J.C."/>
        </authorList>
    </citation>
    <scope>NUCLEOTIDE SEQUENCE [LARGE SCALE GENOMIC DNA]</scope>
    <source>
        <strain evidence="1 2">PCC 7420</strain>
    </source>
</reference>
<dbReference type="STRING" id="118168.MC7420_5844"/>
<keyword evidence="2" id="KW-1185">Reference proteome</keyword>
<accession>B4VVY4</accession>
<protein>
    <submittedName>
        <fullName evidence="1">Uncharacterized protein</fullName>
    </submittedName>
</protein>
<dbReference type="HOGENOM" id="CLU_3287892_0_0_3"/>
<dbReference type="Proteomes" id="UP000003835">
    <property type="component" value="Unassembled WGS sequence"/>
</dbReference>